<dbReference type="AlphaFoldDB" id="A0AAN8XZ70"/>
<feature type="compositionally biased region" description="Basic and acidic residues" evidence="1">
    <location>
        <begin position="56"/>
        <end position="65"/>
    </location>
</feature>
<dbReference type="EMBL" id="JBANQN010000012">
    <property type="protein sequence ID" value="KAK6773381.1"/>
    <property type="molecule type" value="Genomic_DNA"/>
</dbReference>
<feature type="region of interest" description="Disordered" evidence="1">
    <location>
        <begin position="1"/>
        <end position="65"/>
    </location>
</feature>
<accession>A0AAN8XZ70</accession>
<evidence type="ECO:0000313" key="2">
    <source>
        <dbReference type="EMBL" id="KAK6773381.1"/>
    </source>
</evidence>
<evidence type="ECO:0000256" key="1">
    <source>
        <dbReference type="SAM" id="MobiDB-lite"/>
    </source>
</evidence>
<name>A0AAN8XZ70_SOLBU</name>
<reference evidence="2 3" key="1">
    <citation type="submission" date="2024-02" db="EMBL/GenBank/DDBJ databases">
        <title>de novo genome assembly of Solanum bulbocastanum strain 11H21.</title>
        <authorList>
            <person name="Hosaka A.J."/>
        </authorList>
    </citation>
    <scope>NUCLEOTIDE SEQUENCE [LARGE SCALE GENOMIC DNA]</scope>
    <source>
        <tissue evidence="2">Young leaves</tissue>
    </source>
</reference>
<sequence>MHSNMSTKHKESLPGHPCSSLPRNRKFHSCYGSNPKDLDRLRCNSGTNDSPTKPKSIIEHHSLEL</sequence>
<proteinExistence type="predicted"/>
<keyword evidence="3" id="KW-1185">Reference proteome</keyword>
<comment type="caution">
    <text evidence="2">The sequence shown here is derived from an EMBL/GenBank/DDBJ whole genome shotgun (WGS) entry which is preliminary data.</text>
</comment>
<protein>
    <submittedName>
        <fullName evidence="2">Uncharacterized protein</fullName>
    </submittedName>
</protein>
<feature type="compositionally biased region" description="Polar residues" evidence="1">
    <location>
        <begin position="44"/>
        <end position="53"/>
    </location>
</feature>
<dbReference type="Proteomes" id="UP001371456">
    <property type="component" value="Unassembled WGS sequence"/>
</dbReference>
<evidence type="ECO:0000313" key="3">
    <source>
        <dbReference type="Proteomes" id="UP001371456"/>
    </source>
</evidence>
<organism evidence="2 3">
    <name type="scientific">Solanum bulbocastanum</name>
    <name type="common">Wild potato</name>
    <dbReference type="NCBI Taxonomy" id="147425"/>
    <lineage>
        <taxon>Eukaryota</taxon>
        <taxon>Viridiplantae</taxon>
        <taxon>Streptophyta</taxon>
        <taxon>Embryophyta</taxon>
        <taxon>Tracheophyta</taxon>
        <taxon>Spermatophyta</taxon>
        <taxon>Magnoliopsida</taxon>
        <taxon>eudicotyledons</taxon>
        <taxon>Gunneridae</taxon>
        <taxon>Pentapetalae</taxon>
        <taxon>asterids</taxon>
        <taxon>lamiids</taxon>
        <taxon>Solanales</taxon>
        <taxon>Solanaceae</taxon>
        <taxon>Solanoideae</taxon>
        <taxon>Solaneae</taxon>
        <taxon>Solanum</taxon>
    </lineage>
</organism>
<gene>
    <name evidence="2" type="ORF">RDI58_028619</name>
</gene>